<protein>
    <submittedName>
        <fullName evidence="2">Uncharacterized protein</fullName>
    </submittedName>
</protein>
<evidence type="ECO:0000313" key="2">
    <source>
        <dbReference type="EMBL" id="QEA05334.1"/>
    </source>
</evidence>
<sequence>MAAKRRWPGVPASANHRMRHVEGVIGGHLPRRTLARHGSARCCTYIRQPMEVRWNVTEELSFSRSCPCRDPGAPLQHSYVKRRAWGLILRVILYHDRRRPQDMGDGSRGISLRSGGRWKYSRGDAESGAQRGGVSRGPRPTGVRANDPTSTGGAGAFKDRASVGIVLFRHRVDIGLTDAGRSTLLLIPCYPHSEHRGDDRNDEMVTNRKPE</sequence>
<dbReference type="AlphaFoldDB" id="A0A5B8RCW9"/>
<dbReference type="EMBL" id="MN079099">
    <property type="protein sequence ID" value="QEA05334.1"/>
    <property type="molecule type" value="Genomic_DNA"/>
</dbReference>
<accession>A0A5B8RCW9</accession>
<reference evidence="2" key="1">
    <citation type="submission" date="2019-06" db="EMBL/GenBank/DDBJ databases">
        <authorList>
            <person name="Murdoch R.W."/>
            <person name="Fathepure B."/>
        </authorList>
    </citation>
    <scope>NUCLEOTIDE SEQUENCE</scope>
</reference>
<feature type="region of interest" description="Disordered" evidence="1">
    <location>
        <begin position="192"/>
        <end position="211"/>
    </location>
</feature>
<feature type="region of interest" description="Disordered" evidence="1">
    <location>
        <begin position="100"/>
        <end position="156"/>
    </location>
</feature>
<gene>
    <name evidence="2" type="ORF">KBTEX_01654</name>
</gene>
<name>A0A5B8RCW9_9ZZZZ</name>
<organism evidence="2">
    <name type="scientific">uncultured organism</name>
    <dbReference type="NCBI Taxonomy" id="155900"/>
    <lineage>
        <taxon>unclassified sequences</taxon>
        <taxon>environmental samples</taxon>
    </lineage>
</organism>
<feature type="compositionally biased region" description="Low complexity" evidence="1">
    <location>
        <begin position="108"/>
        <end position="117"/>
    </location>
</feature>
<evidence type="ECO:0000256" key="1">
    <source>
        <dbReference type="SAM" id="MobiDB-lite"/>
    </source>
</evidence>
<proteinExistence type="predicted"/>